<proteinExistence type="predicted"/>
<dbReference type="AlphaFoldDB" id="A0A642UUW5"/>
<evidence type="ECO:0000313" key="10">
    <source>
        <dbReference type="Proteomes" id="UP000449547"/>
    </source>
</evidence>
<organism evidence="9 10">
    <name type="scientific">Diutina rugosa</name>
    <name type="common">Yeast</name>
    <name type="synonym">Candida rugosa</name>
    <dbReference type="NCBI Taxonomy" id="5481"/>
    <lineage>
        <taxon>Eukaryota</taxon>
        <taxon>Fungi</taxon>
        <taxon>Dikarya</taxon>
        <taxon>Ascomycota</taxon>
        <taxon>Saccharomycotina</taxon>
        <taxon>Pichiomycetes</taxon>
        <taxon>Debaryomycetaceae</taxon>
        <taxon>Diutina</taxon>
    </lineage>
</organism>
<evidence type="ECO:0000256" key="1">
    <source>
        <dbReference type="ARBA" id="ARBA00004141"/>
    </source>
</evidence>
<keyword evidence="4 8" id="KW-1133">Transmembrane helix</keyword>
<dbReference type="GeneID" id="54779941"/>
<evidence type="ECO:0008006" key="11">
    <source>
        <dbReference type="Google" id="ProtNLM"/>
    </source>
</evidence>
<dbReference type="OMA" id="WHGTRPG"/>
<evidence type="ECO:0000256" key="5">
    <source>
        <dbReference type="ARBA" id="ARBA00023136"/>
    </source>
</evidence>
<name>A0A642UUW5_DIURU</name>
<accession>A0A642UUW5</accession>
<keyword evidence="3 8" id="KW-0812">Transmembrane</keyword>
<evidence type="ECO:0000256" key="8">
    <source>
        <dbReference type="SAM" id="Phobius"/>
    </source>
</evidence>
<dbReference type="InterPro" id="IPR049941">
    <property type="entry name" value="LPLAT_7/PORCN-like"/>
</dbReference>
<dbReference type="Proteomes" id="UP000449547">
    <property type="component" value="Unassembled WGS sequence"/>
</dbReference>
<feature type="transmembrane region" description="Helical" evidence="8">
    <location>
        <begin position="90"/>
        <end position="109"/>
    </location>
</feature>
<feature type="transmembrane region" description="Helical" evidence="8">
    <location>
        <begin position="258"/>
        <end position="274"/>
    </location>
</feature>
<dbReference type="GO" id="GO:0016020">
    <property type="term" value="C:membrane"/>
    <property type="evidence" value="ECO:0007669"/>
    <property type="project" value="UniProtKB-SubCell"/>
</dbReference>
<dbReference type="OrthoDB" id="286734at2759"/>
<feature type="transmembrane region" description="Helical" evidence="8">
    <location>
        <begin position="56"/>
        <end position="83"/>
    </location>
</feature>
<evidence type="ECO:0000313" key="9">
    <source>
        <dbReference type="EMBL" id="KAA8905911.1"/>
    </source>
</evidence>
<comment type="caution">
    <text evidence="9">The sequence shown here is derived from an EMBL/GenBank/DDBJ whole genome shotgun (WGS) entry which is preliminary data.</text>
</comment>
<evidence type="ECO:0000256" key="4">
    <source>
        <dbReference type="ARBA" id="ARBA00022989"/>
    </source>
</evidence>
<reference evidence="9 10" key="1">
    <citation type="submission" date="2019-07" db="EMBL/GenBank/DDBJ databases">
        <title>Genome assembly of two rare yeast pathogens: Diutina rugosa and Trichomonascus ciferrii.</title>
        <authorList>
            <person name="Mixao V."/>
            <person name="Saus E."/>
            <person name="Hansen A."/>
            <person name="Lass-Flor C."/>
            <person name="Gabaldon T."/>
        </authorList>
    </citation>
    <scope>NUCLEOTIDE SEQUENCE [LARGE SCALE GENOMIC DNA]</scope>
    <source>
        <strain evidence="9 10">CBS 613</strain>
    </source>
</reference>
<dbReference type="PANTHER" id="PTHR13906">
    <property type="entry name" value="PORCUPINE"/>
    <property type="match status" value="1"/>
</dbReference>
<evidence type="ECO:0000256" key="3">
    <source>
        <dbReference type="ARBA" id="ARBA00022692"/>
    </source>
</evidence>
<evidence type="ECO:0000256" key="6">
    <source>
        <dbReference type="ARBA" id="ARBA00023315"/>
    </source>
</evidence>
<dbReference type="GO" id="GO:0047184">
    <property type="term" value="F:1-acylglycerophosphocholine O-acyltransferase activity"/>
    <property type="evidence" value="ECO:0007669"/>
    <property type="project" value="TreeGrafter"/>
</dbReference>
<dbReference type="GO" id="GO:0003841">
    <property type="term" value="F:1-acylglycerol-3-phosphate O-acyltransferase activity"/>
    <property type="evidence" value="ECO:0007669"/>
    <property type="project" value="TreeGrafter"/>
</dbReference>
<evidence type="ECO:0000256" key="2">
    <source>
        <dbReference type="ARBA" id="ARBA00022679"/>
    </source>
</evidence>
<dbReference type="EMBL" id="SWFT01000039">
    <property type="protein sequence ID" value="KAA8905911.1"/>
    <property type="molecule type" value="Genomic_DNA"/>
</dbReference>
<dbReference type="GO" id="GO:0046474">
    <property type="term" value="P:glycerophospholipid biosynthetic process"/>
    <property type="evidence" value="ECO:0007669"/>
    <property type="project" value="TreeGrafter"/>
</dbReference>
<comment type="subcellular location">
    <subcellularLocation>
        <location evidence="1">Membrane</location>
        <topology evidence="1">Multi-pass membrane protein</topology>
    </subcellularLocation>
</comment>
<feature type="region of interest" description="Disordered" evidence="7">
    <location>
        <begin position="480"/>
        <end position="502"/>
    </location>
</feature>
<keyword evidence="10" id="KW-1185">Reference proteome</keyword>
<feature type="transmembrane region" description="Helical" evidence="8">
    <location>
        <begin position="442"/>
        <end position="463"/>
    </location>
</feature>
<feature type="transmembrane region" description="Helical" evidence="8">
    <location>
        <begin position="166"/>
        <end position="185"/>
    </location>
</feature>
<keyword evidence="5 8" id="KW-0472">Membrane</keyword>
<keyword evidence="6" id="KW-0012">Acyltransferase</keyword>
<dbReference type="VEuPathDB" id="FungiDB:DIURU_001288"/>
<feature type="transmembrane region" description="Helical" evidence="8">
    <location>
        <begin position="12"/>
        <end position="36"/>
    </location>
</feature>
<dbReference type="PANTHER" id="PTHR13906:SF4">
    <property type="entry name" value="LYSOPHOSPHOLIPID ACYLTRANSFERASE 6"/>
    <property type="match status" value="1"/>
</dbReference>
<keyword evidence="2" id="KW-0808">Transferase</keyword>
<dbReference type="InterPro" id="IPR004299">
    <property type="entry name" value="MBOAT_fam"/>
</dbReference>
<dbReference type="Pfam" id="PF03062">
    <property type="entry name" value="MBOAT"/>
    <property type="match status" value="1"/>
</dbReference>
<evidence type="ECO:0000256" key="7">
    <source>
        <dbReference type="SAM" id="MobiDB-lite"/>
    </source>
</evidence>
<feature type="transmembrane region" description="Helical" evidence="8">
    <location>
        <begin position="413"/>
        <end position="430"/>
    </location>
</feature>
<sequence>MIQEQINRLSEVVGLDSCNLKILICALLSFPFSFIFKRLPDKNYTLKNVYNIAVSVFYLFGICDLGSGINTLLFSSVGCYFITRYVRSPAMPWINFLFLMGHLAVHHFHNQFFNVYDPTVIDITGAQMVLVMKLSAFGWNVYDGRVINADLWPYAKERVVADHPNLLSYFGYVFYYASLLTGPAFDYADYDKYIKGTLFSDVPPEKRPRGKRVIPRSGKQAFAKTMRGFFWAFLFVNVDKWVSIPYMESKAFLHDHYLIYRMFYMWILGFSYRLKYYAIWSIAEGACILGGIGYNGYDEATGKFKWDRVQNIDEVAFETGQNVHVCLEAWNMNTNKWLKNYVYLRVPKRGQRPGFKSTLLTFATSAFWHGTRPGYYLTFITGALMQSVGKIFRRQLRPIFLTADGAALPSKRFYDIVCWFVTQLSFGYAVQPFMLLELGLSLKVWAVCYFWLHLGMFATFFIFRGPFAKAVMRWLSKYRADGGQPKKKSSTSSKAESSKLTDGEVGQVTSALKSKQDVAKEGAFDYHTLGLPSFELLEDSEQQQLQQEVAEIKDAWTSFKNRNGIHHEDFDGLKNAFNNFVTEVNEIITTYSQENGAAAAKKNT</sequence>
<dbReference type="GO" id="GO:0005783">
    <property type="term" value="C:endoplasmic reticulum"/>
    <property type="evidence" value="ECO:0007669"/>
    <property type="project" value="TreeGrafter"/>
</dbReference>
<gene>
    <name evidence="9" type="ORF">DIURU_001288</name>
</gene>
<dbReference type="GO" id="GO:0030258">
    <property type="term" value="P:lipid modification"/>
    <property type="evidence" value="ECO:0007669"/>
    <property type="project" value="TreeGrafter"/>
</dbReference>
<dbReference type="RefSeq" id="XP_034013892.1">
    <property type="nucleotide sequence ID" value="XM_034153814.1"/>
</dbReference>
<protein>
    <recommendedName>
        <fullName evidence="11">Lysophospholipid acyltransferase</fullName>
    </recommendedName>
</protein>